<reference evidence="8" key="1">
    <citation type="journal article" date="2022" name="Plant J.">
        <title>Strategies of tolerance reflected in two North American maple genomes.</title>
        <authorList>
            <person name="McEvoy S.L."/>
            <person name="Sezen U.U."/>
            <person name="Trouern-Trend A."/>
            <person name="McMahon S.M."/>
            <person name="Schaberg P.G."/>
            <person name="Yang J."/>
            <person name="Wegrzyn J.L."/>
            <person name="Swenson N.G."/>
        </authorList>
    </citation>
    <scope>NUCLEOTIDE SEQUENCE</scope>
    <source>
        <strain evidence="8">91603</strain>
    </source>
</reference>
<protein>
    <recommendedName>
        <fullName evidence="6">S-protein homolog</fullName>
    </recommendedName>
</protein>
<comment type="subcellular location">
    <subcellularLocation>
        <location evidence="1 6">Secreted</location>
    </subcellularLocation>
</comment>
<accession>A0AAD5IVW3</accession>
<organism evidence="8 9">
    <name type="scientific">Acer negundo</name>
    <name type="common">Box elder</name>
    <dbReference type="NCBI Taxonomy" id="4023"/>
    <lineage>
        <taxon>Eukaryota</taxon>
        <taxon>Viridiplantae</taxon>
        <taxon>Streptophyta</taxon>
        <taxon>Embryophyta</taxon>
        <taxon>Tracheophyta</taxon>
        <taxon>Spermatophyta</taxon>
        <taxon>Magnoliopsida</taxon>
        <taxon>eudicotyledons</taxon>
        <taxon>Gunneridae</taxon>
        <taxon>Pentapetalae</taxon>
        <taxon>rosids</taxon>
        <taxon>malvids</taxon>
        <taxon>Sapindales</taxon>
        <taxon>Sapindaceae</taxon>
        <taxon>Hippocastanoideae</taxon>
        <taxon>Acereae</taxon>
        <taxon>Acer</taxon>
    </lineage>
</organism>
<reference evidence="8" key="2">
    <citation type="submission" date="2023-02" db="EMBL/GenBank/DDBJ databases">
        <authorList>
            <person name="Swenson N.G."/>
            <person name="Wegrzyn J.L."/>
            <person name="Mcevoy S.L."/>
        </authorList>
    </citation>
    <scope>NUCLEOTIDE SEQUENCE</scope>
    <source>
        <strain evidence="8">91603</strain>
        <tissue evidence="8">Leaf</tissue>
    </source>
</reference>
<dbReference type="PANTHER" id="PTHR31232">
    <property type="match status" value="1"/>
</dbReference>
<evidence type="ECO:0000256" key="1">
    <source>
        <dbReference type="ARBA" id="ARBA00004613"/>
    </source>
</evidence>
<keyword evidence="3 6" id="KW-0713">Self-incompatibility</keyword>
<feature type="chain" id="PRO_5042311493" description="S-protein homolog" evidence="6">
    <location>
        <begin position="26"/>
        <end position="137"/>
    </location>
</feature>
<evidence type="ECO:0000256" key="4">
    <source>
        <dbReference type="ARBA" id="ARBA00022525"/>
    </source>
</evidence>
<dbReference type="Proteomes" id="UP001064489">
    <property type="component" value="Chromosome 5"/>
</dbReference>
<dbReference type="EMBL" id="JAJSOW010000102">
    <property type="protein sequence ID" value="KAI9178250.1"/>
    <property type="molecule type" value="Genomic_DNA"/>
</dbReference>
<dbReference type="GO" id="GO:0005576">
    <property type="term" value="C:extracellular region"/>
    <property type="evidence" value="ECO:0007669"/>
    <property type="project" value="UniProtKB-SubCell"/>
</dbReference>
<gene>
    <name evidence="7" type="ORF">LWI28_010881</name>
    <name evidence="8" type="ORF">LWI28_024352</name>
</gene>
<dbReference type="AlphaFoldDB" id="A0AAD5IVW3"/>
<keyword evidence="9" id="KW-1185">Reference proteome</keyword>
<evidence type="ECO:0000256" key="6">
    <source>
        <dbReference type="RuleBase" id="RU367044"/>
    </source>
</evidence>
<comment type="similarity">
    <text evidence="2 6">Belongs to the plant self-incompatibility (S1) protein family.</text>
</comment>
<comment type="caution">
    <text evidence="8">The sequence shown here is derived from an EMBL/GenBank/DDBJ whole genome shotgun (WGS) entry which is preliminary data.</text>
</comment>
<evidence type="ECO:0000256" key="2">
    <source>
        <dbReference type="ARBA" id="ARBA00005581"/>
    </source>
</evidence>
<dbReference type="Pfam" id="PF05938">
    <property type="entry name" value="Self-incomp_S1"/>
    <property type="match status" value="1"/>
</dbReference>
<proteinExistence type="inferred from homology"/>
<dbReference type="EMBL" id="JAJSOW010000102">
    <property type="protein sequence ID" value="KAI9177087.1"/>
    <property type="molecule type" value="Genomic_DNA"/>
</dbReference>
<evidence type="ECO:0000256" key="3">
    <source>
        <dbReference type="ARBA" id="ARBA00022471"/>
    </source>
</evidence>
<feature type="signal peptide" evidence="6">
    <location>
        <begin position="1"/>
        <end position="25"/>
    </location>
</feature>
<dbReference type="InterPro" id="IPR010264">
    <property type="entry name" value="Self-incomp_S1"/>
</dbReference>
<evidence type="ECO:0000313" key="9">
    <source>
        <dbReference type="Proteomes" id="UP001064489"/>
    </source>
</evidence>
<evidence type="ECO:0000313" key="7">
    <source>
        <dbReference type="EMBL" id="KAI9177087.1"/>
    </source>
</evidence>
<evidence type="ECO:0000313" key="8">
    <source>
        <dbReference type="EMBL" id="KAI9178250.1"/>
    </source>
</evidence>
<sequence>MRISMTHLSGLILILIVLLVSTCDAQNPFQKVRVVINNEIGAGIDLKIHCKSKDDDLGEHVIPYGGNYDFKFTPNYFGYTLYFCGFSWQNQFHIFDIYETLRDYKICDKTCPWFVKSEGPCLFDGKESGMNICYKWK</sequence>
<name>A0AAD5IVW3_ACENE</name>
<evidence type="ECO:0000256" key="5">
    <source>
        <dbReference type="ARBA" id="ARBA00022729"/>
    </source>
</evidence>
<keyword evidence="5 6" id="KW-0732">Signal</keyword>
<keyword evidence="4 6" id="KW-0964">Secreted</keyword>
<dbReference type="GO" id="GO:0060320">
    <property type="term" value="P:rejection of self pollen"/>
    <property type="evidence" value="ECO:0007669"/>
    <property type="project" value="UniProtKB-KW"/>
</dbReference>
<dbReference type="PANTHER" id="PTHR31232:SF149">
    <property type="entry name" value="S-PROTEIN HOMOLOG"/>
    <property type="match status" value="1"/>
</dbReference>